<organism evidence="2 3">
    <name type="scientific">Virgibacillus natechei</name>
    <dbReference type="NCBI Taxonomy" id="1216297"/>
    <lineage>
        <taxon>Bacteria</taxon>
        <taxon>Bacillati</taxon>
        <taxon>Bacillota</taxon>
        <taxon>Bacilli</taxon>
        <taxon>Bacillales</taxon>
        <taxon>Bacillaceae</taxon>
        <taxon>Virgibacillus</taxon>
    </lineage>
</organism>
<dbReference type="RefSeq" id="WP_209462180.1">
    <property type="nucleotide sequence ID" value="NZ_CP110224.1"/>
</dbReference>
<dbReference type="Pfam" id="PF08858">
    <property type="entry name" value="IDEAL"/>
    <property type="match status" value="1"/>
</dbReference>
<gene>
    <name evidence="2" type="ORF">J2Z83_001061</name>
</gene>
<evidence type="ECO:0000313" key="3">
    <source>
        <dbReference type="Proteomes" id="UP001519345"/>
    </source>
</evidence>
<feature type="domain" description="IDEAL" evidence="1">
    <location>
        <begin position="35"/>
        <end position="71"/>
    </location>
</feature>
<dbReference type="Gene3D" id="4.10.810.10">
    <property type="entry name" value="Virus Scaffolding Protein, Chain A"/>
    <property type="match status" value="1"/>
</dbReference>
<name>A0ABS4IDD6_9BACI</name>
<evidence type="ECO:0000313" key="2">
    <source>
        <dbReference type="EMBL" id="MBP1968958.1"/>
    </source>
</evidence>
<reference evidence="2 3" key="1">
    <citation type="submission" date="2021-03" db="EMBL/GenBank/DDBJ databases">
        <title>Genomic Encyclopedia of Type Strains, Phase IV (KMG-IV): sequencing the most valuable type-strain genomes for metagenomic binning, comparative biology and taxonomic classification.</title>
        <authorList>
            <person name="Goeker M."/>
        </authorList>
    </citation>
    <scope>NUCLEOTIDE SEQUENCE [LARGE SCALE GENOMIC DNA]</scope>
    <source>
        <strain evidence="2 3">DSM 25609</strain>
    </source>
</reference>
<sequence length="77" mass="9586">MKQEKLMYRFYRYEGKTLQAKRKIPFEIELTARLLLDELCFNWNKNKLESEINDSIETRNEDEFIKLSELFKQYVWE</sequence>
<dbReference type="InterPro" id="IPR014957">
    <property type="entry name" value="IDEAL_dom"/>
</dbReference>
<protein>
    <recommendedName>
        <fullName evidence="1">IDEAL domain-containing protein</fullName>
    </recommendedName>
</protein>
<evidence type="ECO:0000259" key="1">
    <source>
        <dbReference type="SMART" id="SM00914"/>
    </source>
</evidence>
<dbReference type="InterPro" id="IPR027393">
    <property type="entry name" value="Virus_scaffolding_prot_C"/>
</dbReference>
<dbReference type="SMART" id="SM00914">
    <property type="entry name" value="IDEAL"/>
    <property type="match status" value="1"/>
</dbReference>
<accession>A0ABS4IDD6</accession>
<keyword evidence="3" id="KW-1185">Reference proteome</keyword>
<comment type="caution">
    <text evidence="2">The sequence shown here is derived from an EMBL/GenBank/DDBJ whole genome shotgun (WGS) entry which is preliminary data.</text>
</comment>
<proteinExistence type="predicted"/>
<dbReference type="EMBL" id="JAGGKX010000004">
    <property type="protein sequence ID" value="MBP1968958.1"/>
    <property type="molecule type" value="Genomic_DNA"/>
</dbReference>
<dbReference type="Proteomes" id="UP001519345">
    <property type="component" value="Unassembled WGS sequence"/>
</dbReference>